<dbReference type="InterPro" id="IPR029751">
    <property type="entry name" value="Ribosomal_L25_dom"/>
</dbReference>
<protein>
    <recommendedName>
        <fullName evidence="5">Large ribosomal subunit protein bL25</fullName>
    </recommendedName>
    <alternativeName>
        <fullName evidence="5">General stress protein CTC</fullName>
    </alternativeName>
</protein>
<dbReference type="GO" id="GO:0006412">
    <property type="term" value="P:translation"/>
    <property type="evidence" value="ECO:0007669"/>
    <property type="project" value="UniProtKB-UniRule"/>
</dbReference>
<evidence type="ECO:0000256" key="2">
    <source>
        <dbReference type="ARBA" id="ARBA00022884"/>
    </source>
</evidence>
<dbReference type="OrthoDB" id="9806411at2"/>
<dbReference type="HAMAP" id="MF_01334">
    <property type="entry name" value="Ribosomal_bL25_CTC"/>
    <property type="match status" value="1"/>
</dbReference>
<dbReference type="FunFam" id="2.40.240.10:FF:000002">
    <property type="entry name" value="50S ribosomal protein L25"/>
    <property type="match status" value="1"/>
</dbReference>
<dbReference type="InterPro" id="IPR037121">
    <property type="entry name" value="Ribosomal_bL25_C"/>
</dbReference>
<evidence type="ECO:0000259" key="8">
    <source>
        <dbReference type="Pfam" id="PF14693"/>
    </source>
</evidence>
<dbReference type="InterPro" id="IPR020930">
    <property type="entry name" value="Ribosomal_uL5_bac-type"/>
</dbReference>
<evidence type="ECO:0000256" key="3">
    <source>
        <dbReference type="ARBA" id="ARBA00022980"/>
    </source>
</evidence>
<dbReference type="PANTHER" id="PTHR33284:SF1">
    <property type="entry name" value="RIBOSOMAL PROTEIN L25_GLN-TRNA SYNTHETASE, ANTI-CODON-BINDING DOMAIN-CONTAINING PROTEIN"/>
    <property type="match status" value="1"/>
</dbReference>
<dbReference type="Gene3D" id="2.40.240.10">
    <property type="entry name" value="Ribosomal Protein L25, Chain P"/>
    <property type="match status" value="1"/>
</dbReference>
<dbReference type="EMBL" id="RXNS01000011">
    <property type="protein sequence ID" value="RTR02352.1"/>
    <property type="molecule type" value="Genomic_DNA"/>
</dbReference>
<accession>A0A3S0JWY0</accession>
<dbReference type="SUPFAM" id="SSF50715">
    <property type="entry name" value="Ribosomal protein L25-like"/>
    <property type="match status" value="1"/>
</dbReference>
<comment type="subunit">
    <text evidence="5">Part of the 50S ribosomal subunit; part of the 5S rRNA/L5/L18/L25 subcomplex. Contacts the 5S rRNA. Binds to the 5S rRNA independently of L5 and L18.</text>
</comment>
<evidence type="ECO:0000256" key="6">
    <source>
        <dbReference type="SAM" id="MobiDB-lite"/>
    </source>
</evidence>
<dbReference type="GO" id="GO:0008097">
    <property type="term" value="F:5S rRNA binding"/>
    <property type="evidence" value="ECO:0007669"/>
    <property type="project" value="InterPro"/>
</dbReference>
<evidence type="ECO:0000313" key="10">
    <source>
        <dbReference type="Proteomes" id="UP000267400"/>
    </source>
</evidence>
<organism evidence="9 10">
    <name type="scientific">Halomonas nitroreducens</name>
    <dbReference type="NCBI Taxonomy" id="447425"/>
    <lineage>
        <taxon>Bacteria</taxon>
        <taxon>Pseudomonadati</taxon>
        <taxon>Pseudomonadota</taxon>
        <taxon>Gammaproteobacteria</taxon>
        <taxon>Oceanospirillales</taxon>
        <taxon>Halomonadaceae</taxon>
        <taxon>Halomonas</taxon>
    </lineage>
</organism>
<dbReference type="RefSeq" id="WP_126484435.1">
    <property type="nucleotide sequence ID" value="NZ_RXNS01000011.1"/>
</dbReference>
<proteinExistence type="inferred from homology"/>
<dbReference type="Gene3D" id="2.170.120.20">
    <property type="entry name" value="Ribosomal protein L25, beta domain"/>
    <property type="match status" value="1"/>
</dbReference>
<dbReference type="InterPro" id="IPR020056">
    <property type="entry name" value="Rbsml_bL25/Gln-tRNA_synth_N"/>
</dbReference>
<feature type="region of interest" description="Disordered" evidence="6">
    <location>
        <begin position="193"/>
        <end position="231"/>
    </location>
</feature>
<evidence type="ECO:0000313" key="9">
    <source>
        <dbReference type="EMBL" id="RTR02352.1"/>
    </source>
</evidence>
<comment type="caution">
    <text evidence="9">The sequence shown here is derived from an EMBL/GenBank/DDBJ whole genome shotgun (WGS) entry which is preliminary data.</text>
</comment>
<dbReference type="Proteomes" id="UP000267400">
    <property type="component" value="Unassembled WGS sequence"/>
</dbReference>
<name>A0A3S0JWY0_9GAMM</name>
<keyword evidence="4 5" id="KW-0687">Ribonucleoprotein</keyword>
<keyword evidence="1 5" id="KW-0699">rRNA-binding</keyword>
<gene>
    <name evidence="5" type="primary">rplY</name>
    <name evidence="5" type="synonym">ctc</name>
    <name evidence="9" type="ORF">EKG36_12145</name>
</gene>
<dbReference type="NCBIfam" id="TIGR00731">
    <property type="entry name" value="bL25_bact_ctc"/>
    <property type="match status" value="1"/>
</dbReference>
<comment type="function">
    <text evidence="5">This is one of the proteins that binds to the 5S RNA in the ribosome where it forms part of the central protuberance.</text>
</comment>
<evidence type="ECO:0000256" key="1">
    <source>
        <dbReference type="ARBA" id="ARBA00022730"/>
    </source>
</evidence>
<dbReference type="GO" id="GO:0003735">
    <property type="term" value="F:structural constituent of ribosome"/>
    <property type="evidence" value="ECO:0007669"/>
    <property type="project" value="InterPro"/>
</dbReference>
<dbReference type="InterPro" id="IPR020057">
    <property type="entry name" value="Ribosomal_bL25_b-dom"/>
</dbReference>
<comment type="similarity">
    <text evidence="5">Belongs to the bacterial ribosomal protein bL25 family. CTC subfamily.</text>
</comment>
<dbReference type="Pfam" id="PF14693">
    <property type="entry name" value="Ribosomal_TL5_C"/>
    <property type="match status" value="1"/>
</dbReference>
<dbReference type="PANTHER" id="PTHR33284">
    <property type="entry name" value="RIBOSOMAL PROTEIN L25/GLN-TRNA SYNTHETASE, ANTI-CODON-BINDING DOMAIN-CONTAINING PROTEIN"/>
    <property type="match status" value="1"/>
</dbReference>
<feature type="domain" description="Large ribosomal subunit protein bL25 beta" evidence="8">
    <location>
        <begin position="103"/>
        <end position="192"/>
    </location>
</feature>
<dbReference type="InterPro" id="IPR001021">
    <property type="entry name" value="Ribosomal_bL25_long"/>
</dbReference>
<evidence type="ECO:0000256" key="5">
    <source>
        <dbReference type="HAMAP-Rule" id="MF_01334"/>
    </source>
</evidence>
<dbReference type="NCBIfam" id="NF004130">
    <property type="entry name" value="PRK05618.1-5"/>
    <property type="match status" value="1"/>
</dbReference>
<feature type="compositionally biased region" description="Basic and acidic residues" evidence="6">
    <location>
        <begin position="208"/>
        <end position="224"/>
    </location>
</feature>
<evidence type="ECO:0000259" key="7">
    <source>
        <dbReference type="Pfam" id="PF01386"/>
    </source>
</evidence>
<keyword evidence="2 5" id="KW-0694">RNA-binding</keyword>
<dbReference type="AlphaFoldDB" id="A0A3S0JWY0"/>
<reference evidence="9 10" key="1">
    <citation type="submission" date="2018-12" db="EMBL/GenBank/DDBJ databases">
        <authorList>
            <person name="Yu L."/>
        </authorList>
    </citation>
    <scope>NUCLEOTIDE SEQUENCE [LARGE SCALE GENOMIC DNA]</scope>
    <source>
        <strain evidence="9 10">11S</strain>
    </source>
</reference>
<dbReference type="NCBIfam" id="NF004128">
    <property type="entry name" value="PRK05618.1-2"/>
    <property type="match status" value="1"/>
</dbReference>
<dbReference type="Pfam" id="PF01386">
    <property type="entry name" value="Ribosomal_L25p"/>
    <property type="match status" value="1"/>
</dbReference>
<evidence type="ECO:0000256" key="4">
    <source>
        <dbReference type="ARBA" id="ARBA00023274"/>
    </source>
</evidence>
<feature type="domain" description="Large ribosomal subunit protein bL25 L25" evidence="7">
    <location>
        <begin position="6"/>
        <end position="94"/>
    </location>
</feature>
<keyword evidence="3 5" id="KW-0689">Ribosomal protein</keyword>
<dbReference type="NCBIfam" id="NF004612">
    <property type="entry name" value="PRK05943.1"/>
    <property type="match status" value="1"/>
</dbReference>
<feature type="compositionally biased region" description="Acidic residues" evidence="6">
    <location>
        <begin position="198"/>
        <end position="207"/>
    </location>
</feature>
<dbReference type="InterPro" id="IPR011035">
    <property type="entry name" value="Ribosomal_bL25/Gln-tRNA_synth"/>
</dbReference>
<dbReference type="GO" id="GO:0022625">
    <property type="term" value="C:cytosolic large ribosomal subunit"/>
    <property type="evidence" value="ECO:0007669"/>
    <property type="project" value="TreeGrafter"/>
</dbReference>
<keyword evidence="10" id="KW-1185">Reference proteome</keyword>
<sequence length="231" mass="25034">MSDFKLNASVRNDLGKGASRRLRRANEQVPAIIYGGEQAPQPIAVDKTSFYKAIEDEAFFSSVINLTVDGKAQQVVVRDLQRHPYKPLVSHADFMRVDATHELTLNVPLHVIGEDASKAIKDQDGELHVLTSEVEISCLPKDLPEYLEIDISNVELGTTLHLSDLTVPAGVTLVALTHGEDHDNAIVSVTKAKVRAEAEEEGEEAAGEEAKGEEPKGEEAKGEGEGEGDTE</sequence>
<dbReference type="CDD" id="cd00495">
    <property type="entry name" value="Ribosomal_L25_TL5_CTC"/>
    <property type="match status" value="1"/>
</dbReference>